<comment type="catalytic activity">
    <reaction evidence="19 20">
        <text>a quinol + 2 Fe(III)-[cytochrome c](out) = a quinone + 2 Fe(II)-[cytochrome c](out) + 2 H(+)(out)</text>
        <dbReference type="Rhea" id="RHEA:11484"/>
        <dbReference type="Rhea" id="RHEA-COMP:10350"/>
        <dbReference type="Rhea" id="RHEA-COMP:14399"/>
        <dbReference type="ChEBI" id="CHEBI:15378"/>
        <dbReference type="ChEBI" id="CHEBI:24646"/>
        <dbReference type="ChEBI" id="CHEBI:29033"/>
        <dbReference type="ChEBI" id="CHEBI:29034"/>
        <dbReference type="ChEBI" id="CHEBI:132124"/>
        <dbReference type="EC" id="7.1.1.8"/>
    </reaction>
</comment>
<dbReference type="NCBIfam" id="TIGR01416">
    <property type="entry name" value="Rieske_proteo"/>
    <property type="match status" value="1"/>
</dbReference>
<evidence type="ECO:0000313" key="24">
    <source>
        <dbReference type="EMBL" id="TLU73519.1"/>
    </source>
</evidence>
<evidence type="ECO:0000256" key="10">
    <source>
        <dbReference type="ARBA" id="ARBA00022714"/>
    </source>
</evidence>
<evidence type="ECO:0000256" key="15">
    <source>
        <dbReference type="ARBA" id="ARBA00023004"/>
    </source>
</evidence>
<dbReference type="AlphaFoldDB" id="A0A5R9J947"/>
<evidence type="ECO:0000256" key="19">
    <source>
        <dbReference type="ARBA" id="ARBA00029351"/>
    </source>
</evidence>
<accession>A0A5R9J947</accession>
<keyword evidence="16" id="KW-0411">Iron-sulfur</keyword>
<dbReference type="EC" id="7.1.1.8" evidence="5 20"/>
<keyword evidence="10" id="KW-0001">2Fe-2S</keyword>
<evidence type="ECO:0000256" key="17">
    <source>
        <dbReference type="ARBA" id="ARBA00023136"/>
    </source>
</evidence>
<evidence type="ECO:0000256" key="16">
    <source>
        <dbReference type="ARBA" id="ARBA00023014"/>
    </source>
</evidence>
<comment type="cofactor">
    <cofactor evidence="20">
        <name>[2Fe-2S] cluster</name>
        <dbReference type="ChEBI" id="CHEBI:190135"/>
    </cofactor>
    <text evidence="20">Binds 1 [2Fe-2S] cluster per subunit.</text>
</comment>
<dbReference type="GO" id="GO:0016491">
    <property type="term" value="F:oxidoreductase activity"/>
    <property type="evidence" value="ECO:0007669"/>
    <property type="project" value="UniProtKB-KW"/>
</dbReference>
<dbReference type="InterPro" id="IPR017941">
    <property type="entry name" value="Rieske_2Fe-2S"/>
</dbReference>
<comment type="subcellular location">
    <subcellularLocation>
        <location evidence="2">Cell membrane</location>
        <topology evidence="2">Single-pass membrane protein</topology>
    </subcellularLocation>
</comment>
<keyword evidence="24" id="KW-0560">Oxidoreductase</keyword>
<dbReference type="RefSeq" id="WP_138325599.1">
    <property type="nucleotide sequence ID" value="NZ_VCDI01000002.1"/>
</dbReference>
<keyword evidence="13 20" id="KW-0249">Electron transport</keyword>
<comment type="caution">
    <text evidence="24">The sequence shown here is derived from an EMBL/GenBank/DDBJ whole genome shotgun (WGS) entry which is preliminary data.</text>
</comment>
<dbReference type="CDD" id="cd03470">
    <property type="entry name" value="Rieske_cytochrome_bc1"/>
    <property type="match status" value="1"/>
</dbReference>
<proteinExistence type="inferred from homology"/>
<comment type="function">
    <text evidence="1">Component of the ubiquinol-cytochrome c reductase complex (complex III or cytochrome b-c1 complex), which is a respiratory chain that generates an electrochemical potential coupled to ATP synthesis.</text>
</comment>
<protein>
    <recommendedName>
        <fullName evidence="6 20">Ubiquinol-cytochrome c reductase iron-sulfur subunit</fullName>
        <ecNumber evidence="5 20">7.1.1.8</ecNumber>
    </recommendedName>
</protein>
<dbReference type="GO" id="GO:0005886">
    <property type="term" value="C:plasma membrane"/>
    <property type="evidence" value="ECO:0007669"/>
    <property type="project" value="UniProtKB-SubCell"/>
</dbReference>
<evidence type="ECO:0000256" key="4">
    <source>
        <dbReference type="ARBA" id="ARBA00011649"/>
    </source>
</evidence>
<comment type="miscellaneous">
    <text evidence="20">The Rieske protein is a high potential 2Fe-2S protein.</text>
</comment>
<comment type="subunit">
    <text evidence="4 21">The main subunits of complex b-c1 are: cytochrome b, cytochrome c1 and the Rieske protein.</text>
</comment>
<evidence type="ECO:0000256" key="8">
    <source>
        <dbReference type="ARBA" id="ARBA00022475"/>
    </source>
</evidence>
<evidence type="ECO:0000256" key="18">
    <source>
        <dbReference type="ARBA" id="ARBA00023157"/>
    </source>
</evidence>
<evidence type="ECO:0000259" key="23">
    <source>
        <dbReference type="PROSITE" id="PS51296"/>
    </source>
</evidence>
<dbReference type="Proteomes" id="UP000305654">
    <property type="component" value="Unassembled WGS sequence"/>
</dbReference>
<evidence type="ECO:0000256" key="6">
    <source>
        <dbReference type="ARBA" id="ARBA00019816"/>
    </source>
</evidence>
<dbReference type="PROSITE" id="PS51296">
    <property type="entry name" value="RIESKE"/>
    <property type="match status" value="1"/>
</dbReference>
<evidence type="ECO:0000256" key="22">
    <source>
        <dbReference type="SAM" id="MobiDB-lite"/>
    </source>
</evidence>
<evidence type="ECO:0000256" key="1">
    <source>
        <dbReference type="ARBA" id="ARBA00002444"/>
    </source>
</evidence>
<dbReference type="GO" id="GO:0051537">
    <property type="term" value="F:2 iron, 2 sulfur cluster binding"/>
    <property type="evidence" value="ECO:0007669"/>
    <property type="project" value="UniProtKB-KW"/>
</dbReference>
<evidence type="ECO:0000256" key="11">
    <source>
        <dbReference type="ARBA" id="ARBA00022723"/>
    </source>
</evidence>
<keyword evidence="17 20" id="KW-0472">Membrane</keyword>
<evidence type="ECO:0000256" key="13">
    <source>
        <dbReference type="ARBA" id="ARBA00022982"/>
    </source>
</evidence>
<evidence type="ECO:0000256" key="9">
    <source>
        <dbReference type="ARBA" id="ARBA00022692"/>
    </source>
</evidence>
<dbReference type="InterPro" id="IPR006311">
    <property type="entry name" value="TAT_signal"/>
</dbReference>
<keyword evidence="25" id="KW-1185">Reference proteome</keyword>
<keyword evidence="9 20" id="KW-0812">Transmembrane</keyword>
<evidence type="ECO:0000256" key="12">
    <source>
        <dbReference type="ARBA" id="ARBA00022967"/>
    </source>
</evidence>
<sequence>MAVQTDPQTAGPAPSGPDFSGPDFSGHDSHGHHPESGPRRDFLTLLTGAAAVIGAGAFAFPFLDSLAPVGGPDAADATVDVDLSKIAPGQQIVVVWRGKPVFVVHRTPKALLGLQDTNLTDRLRDWASRERQQPDYVVNWHRSIAPEYGVMVGICTHLGCVPGYVPNPSATDPVANWPGGYACPCHGSKFDLAGRVFQGAPAQYNLPVPPYSMPTRSSLRIGLSPDDLDFDFSTIRQL</sequence>
<dbReference type="InterPro" id="IPR014349">
    <property type="entry name" value="Rieske_Fe-S_prot"/>
</dbReference>
<dbReference type="Gene3D" id="2.102.10.10">
    <property type="entry name" value="Rieske [2Fe-2S] iron-sulphur domain"/>
    <property type="match status" value="1"/>
</dbReference>
<gene>
    <name evidence="24" type="primary">petA</name>
    <name evidence="24" type="ORF">FE263_09095</name>
</gene>
<evidence type="ECO:0000256" key="20">
    <source>
        <dbReference type="RuleBase" id="RU004494"/>
    </source>
</evidence>
<dbReference type="GO" id="GO:0046872">
    <property type="term" value="F:metal ion binding"/>
    <property type="evidence" value="ECO:0007669"/>
    <property type="project" value="UniProtKB-KW"/>
</dbReference>
<dbReference type="SUPFAM" id="SSF50022">
    <property type="entry name" value="ISP domain"/>
    <property type="match status" value="1"/>
</dbReference>
<keyword evidence="8" id="KW-1003">Cell membrane</keyword>
<organism evidence="24 25">
    <name type="scientific">Lichenicoccus roseus</name>
    <dbReference type="NCBI Taxonomy" id="2683649"/>
    <lineage>
        <taxon>Bacteria</taxon>
        <taxon>Pseudomonadati</taxon>
        <taxon>Pseudomonadota</taxon>
        <taxon>Alphaproteobacteria</taxon>
        <taxon>Acetobacterales</taxon>
        <taxon>Acetobacteraceae</taxon>
        <taxon>Lichenicoccus</taxon>
    </lineage>
</organism>
<reference evidence="24 25" key="1">
    <citation type="submission" date="2019-05" db="EMBL/GenBank/DDBJ databases">
        <authorList>
            <person name="Pankratov T."/>
            <person name="Grouzdev D."/>
        </authorList>
    </citation>
    <scope>NUCLEOTIDE SEQUENCE [LARGE SCALE GENOMIC DNA]</scope>
    <source>
        <strain evidence="24 25">KEBCLARHB70R</strain>
    </source>
</reference>
<dbReference type="EMBL" id="VCDI01000002">
    <property type="protein sequence ID" value="TLU73519.1"/>
    <property type="molecule type" value="Genomic_DNA"/>
</dbReference>
<feature type="transmembrane region" description="Helical" evidence="20">
    <location>
        <begin position="42"/>
        <end position="63"/>
    </location>
</feature>
<dbReference type="InterPro" id="IPR006317">
    <property type="entry name" value="Ubiquinol_cyt_c_Rdtase_Fe-S-su"/>
</dbReference>
<keyword evidence="12" id="KW-1278">Translocase</keyword>
<dbReference type="InterPro" id="IPR036922">
    <property type="entry name" value="Rieske_2Fe-2S_sf"/>
</dbReference>
<dbReference type="PANTHER" id="PTHR10134">
    <property type="entry name" value="CYTOCHROME B-C1 COMPLEX SUBUNIT RIESKE, MITOCHONDRIAL"/>
    <property type="match status" value="1"/>
</dbReference>
<dbReference type="GO" id="GO:0008121">
    <property type="term" value="F:quinol-cytochrome-c reductase activity"/>
    <property type="evidence" value="ECO:0007669"/>
    <property type="project" value="UniProtKB-EC"/>
</dbReference>
<keyword evidence="15" id="KW-0408">Iron</keyword>
<evidence type="ECO:0000256" key="5">
    <source>
        <dbReference type="ARBA" id="ARBA00012951"/>
    </source>
</evidence>
<keyword evidence="14 20" id="KW-1133">Transmembrane helix</keyword>
<keyword evidence="18" id="KW-1015">Disulfide bond</keyword>
<dbReference type="PRINTS" id="PR00162">
    <property type="entry name" value="RIESKE"/>
</dbReference>
<evidence type="ECO:0000256" key="14">
    <source>
        <dbReference type="ARBA" id="ARBA00022989"/>
    </source>
</evidence>
<dbReference type="Pfam" id="PF00355">
    <property type="entry name" value="Rieske"/>
    <property type="match status" value="1"/>
</dbReference>
<keyword evidence="11" id="KW-0479">Metal-binding</keyword>
<feature type="compositionally biased region" description="Basic and acidic residues" evidence="22">
    <location>
        <begin position="25"/>
        <end position="39"/>
    </location>
</feature>
<dbReference type="PROSITE" id="PS51318">
    <property type="entry name" value="TAT"/>
    <property type="match status" value="1"/>
</dbReference>
<evidence type="ECO:0000256" key="21">
    <source>
        <dbReference type="RuleBase" id="RU004497"/>
    </source>
</evidence>
<dbReference type="OrthoDB" id="9767869at2"/>
<evidence type="ECO:0000256" key="3">
    <source>
        <dbReference type="ARBA" id="ARBA00010651"/>
    </source>
</evidence>
<evidence type="ECO:0000313" key="25">
    <source>
        <dbReference type="Proteomes" id="UP000305654"/>
    </source>
</evidence>
<dbReference type="Pfam" id="PF10399">
    <property type="entry name" value="UCR_Fe-S_N"/>
    <property type="match status" value="1"/>
</dbReference>
<dbReference type="InterPro" id="IPR019470">
    <property type="entry name" value="Ubiq_cytC_Rdtase_Fe-S_su_TAT"/>
</dbReference>
<feature type="domain" description="Rieske" evidence="23">
    <location>
        <begin position="115"/>
        <end position="210"/>
    </location>
</feature>
<name>A0A5R9J947_9PROT</name>
<evidence type="ECO:0000256" key="7">
    <source>
        <dbReference type="ARBA" id="ARBA00022448"/>
    </source>
</evidence>
<comment type="similarity">
    <text evidence="3">Belongs to the Rieske iron-sulfur protein family.</text>
</comment>
<feature type="region of interest" description="Disordered" evidence="22">
    <location>
        <begin position="1"/>
        <end position="39"/>
    </location>
</feature>
<dbReference type="InterPro" id="IPR005805">
    <property type="entry name" value="Rieske_Fe-S_prot_C"/>
</dbReference>
<keyword evidence="7 20" id="KW-0813">Transport</keyword>
<evidence type="ECO:0000256" key="2">
    <source>
        <dbReference type="ARBA" id="ARBA00004162"/>
    </source>
</evidence>
<dbReference type="Gene3D" id="1.20.5.510">
    <property type="entry name" value="Single helix bin"/>
    <property type="match status" value="1"/>
</dbReference>